<protein>
    <recommendedName>
        <fullName evidence="3">Transmembrane protein</fullName>
    </recommendedName>
</protein>
<name>A0ABD3SFR8_9STRA</name>
<accession>A0ABD3SFR8</accession>
<dbReference type="Proteomes" id="UP001530377">
    <property type="component" value="Unassembled WGS sequence"/>
</dbReference>
<evidence type="ECO:0008006" key="3">
    <source>
        <dbReference type="Google" id="ProtNLM"/>
    </source>
</evidence>
<reference evidence="1 2" key="1">
    <citation type="submission" date="2024-10" db="EMBL/GenBank/DDBJ databases">
        <title>Updated reference genomes for cyclostephanoid diatoms.</title>
        <authorList>
            <person name="Roberts W.R."/>
            <person name="Alverson A.J."/>
        </authorList>
    </citation>
    <scope>NUCLEOTIDE SEQUENCE [LARGE SCALE GENOMIC DNA]</scope>
    <source>
        <strain evidence="1 2">AJA228-03</strain>
    </source>
</reference>
<dbReference type="EMBL" id="JALLPB020000039">
    <property type="protein sequence ID" value="KAL3823364.1"/>
    <property type="molecule type" value="Genomic_DNA"/>
</dbReference>
<keyword evidence="2" id="KW-1185">Reference proteome</keyword>
<proteinExistence type="predicted"/>
<sequence>MTRRSRVAHRSSKHSVNMRENRRYTLGFLLVVTLSLSSFSSIPQVHAEVDSEIYDESVEGAAEAVLDTSGEVQMEEPETPELVDDDSSVEEAVATEAAAEAEVAAEAEAEATAEAEAEAAAEAADEVVVLEEATKEEGSTFLSSAKAKAVAFVDKTKAISPEQMKKVAAGALGIWGVAAGAGWVMNHFNGEDE</sequence>
<organism evidence="1 2">
    <name type="scientific">Cyclostephanos tholiformis</name>
    <dbReference type="NCBI Taxonomy" id="382380"/>
    <lineage>
        <taxon>Eukaryota</taxon>
        <taxon>Sar</taxon>
        <taxon>Stramenopiles</taxon>
        <taxon>Ochrophyta</taxon>
        <taxon>Bacillariophyta</taxon>
        <taxon>Coscinodiscophyceae</taxon>
        <taxon>Thalassiosirophycidae</taxon>
        <taxon>Stephanodiscales</taxon>
        <taxon>Stephanodiscaceae</taxon>
        <taxon>Cyclostephanos</taxon>
    </lineage>
</organism>
<evidence type="ECO:0000313" key="2">
    <source>
        <dbReference type="Proteomes" id="UP001530377"/>
    </source>
</evidence>
<comment type="caution">
    <text evidence="1">The sequence shown here is derived from an EMBL/GenBank/DDBJ whole genome shotgun (WGS) entry which is preliminary data.</text>
</comment>
<gene>
    <name evidence="1" type="ORF">ACHAXA_008859</name>
</gene>
<evidence type="ECO:0000313" key="1">
    <source>
        <dbReference type="EMBL" id="KAL3823364.1"/>
    </source>
</evidence>
<dbReference type="AlphaFoldDB" id="A0ABD3SFR8"/>